<protein>
    <recommendedName>
        <fullName evidence="3">Tox-REase-7 domain-containing protein</fullName>
    </recommendedName>
</protein>
<sequence length="182" mass="19159">MTRYVDANGNAIEVGNVIPGGLGNTGPATGSAEAIARAPLNLSQVSGEASFVTRVSMSNLARNDGKLGEALALDLMQSSTGLSFRSIQNNSGHGVDLLGIDDANMVIWAPEVKSSINGAFPDPSTLNLLQQTQDWIREAAGGKITNQTISAQDQAYAFRVQQLLAAGYQLKPNCLRNQSEAL</sequence>
<gene>
    <name evidence="1" type="ORF">EJO66_23630</name>
</gene>
<evidence type="ECO:0008006" key="3">
    <source>
        <dbReference type="Google" id="ProtNLM"/>
    </source>
</evidence>
<accession>A0ABY0A2N3</accession>
<proteinExistence type="predicted"/>
<dbReference type="RefSeq" id="WP_125966319.1">
    <property type="nucleotide sequence ID" value="NZ_RXFQ01000015.1"/>
</dbReference>
<keyword evidence="2" id="KW-1185">Reference proteome</keyword>
<reference evidence="1 2" key="1">
    <citation type="submission" date="2018-12" db="EMBL/GenBank/DDBJ databases">
        <title>The genome sequences of strain 502.</title>
        <authorList>
            <person name="Gao J."/>
            <person name="Sun J."/>
        </authorList>
    </citation>
    <scope>NUCLEOTIDE SEQUENCE [LARGE SCALE GENOMIC DNA]</scope>
    <source>
        <strain evidence="1 2">502</strain>
    </source>
</reference>
<organism evidence="1 2">
    <name type="scientific">Variovorax beijingensis</name>
    <dbReference type="NCBI Taxonomy" id="2496117"/>
    <lineage>
        <taxon>Bacteria</taxon>
        <taxon>Pseudomonadati</taxon>
        <taxon>Pseudomonadota</taxon>
        <taxon>Betaproteobacteria</taxon>
        <taxon>Burkholderiales</taxon>
        <taxon>Comamonadaceae</taxon>
        <taxon>Variovorax</taxon>
    </lineage>
</organism>
<name>A0ABY0A2N3_9BURK</name>
<dbReference type="Proteomes" id="UP000271137">
    <property type="component" value="Unassembled WGS sequence"/>
</dbReference>
<comment type="caution">
    <text evidence="1">The sequence shown here is derived from an EMBL/GenBank/DDBJ whole genome shotgun (WGS) entry which is preliminary data.</text>
</comment>
<evidence type="ECO:0000313" key="2">
    <source>
        <dbReference type="Proteomes" id="UP000271137"/>
    </source>
</evidence>
<dbReference type="EMBL" id="RXFQ01000015">
    <property type="protein sequence ID" value="RSZ31757.1"/>
    <property type="molecule type" value="Genomic_DNA"/>
</dbReference>
<evidence type="ECO:0000313" key="1">
    <source>
        <dbReference type="EMBL" id="RSZ31757.1"/>
    </source>
</evidence>